<dbReference type="Gene3D" id="3.30.70.270">
    <property type="match status" value="2"/>
</dbReference>
<dbReference type="GO" id="GO:0004519">
    <property type="term" value="F:endonuclease activity"/>
    <property type="evidence" value="ECO:0007669"/>
    <property type="project" value="UniProtKB-KW"/>
</dbReference>
<evidence type="ECO:0000313" key="10">
    <source>
        <dbReference type="EMBL" id="KAJ5413657.1"/>
    </source>
</evidence>
<keyword evidence="6" id="KW-0694">RNA-binding</keyword>
<dbReference type="EMBL" id="JAPZBU010000003">
    <property type="protein sequence ID" value="KAJ5413657.1"/>
    <property type="molecule type" value="Genomic_DNA"/>
</dbReference>
<dbReference type="InterPro" id="IPR043502">
    <property type="entry name" value="DNA/RNA_pol_sf"/>
</dbReference>
<dbReference type="CDD" id="cd01647">
    <property type="entry name" value="RT_LTR"/>
    <property type="match status" value="1"/>
</dbReference>
<dbReference type="GO" id="GO:0015074">
    <property type="term" value="P:DNA integration"/>
    <property type="evidence" value="ECO:0007669"/>
    <property type="project" value="InterPro"/>
</dbReference>
<organism evidence="10 11">
    <name type="scientific">Penicillium cosmopolitanum</name>
    <dbReference type="NCBI Taxonomy" id="1131564"/>
    <lineage>
        <taxon>Eukaryota</taxon>
        <taxon>Fungi</taxon>
        <taxon>Dikarya</taxon>
        <taxon>Ascomycota</taxon>
        <taxon>Pezizomycotina</taxon>
        <taxon>Eurotiomycetes</taxon>
        <taxon>Eurotiomycetidae</taxon>
        <taxon>Eurotiales</taxon>
        <taxon>Aspergillaceae</taxon>
        <taxon>Penicillium</taxon>
    </lineage>
</organism>
<keyword evidence="1" id="KW-0808">Transferase</keyword>
<gene>
    <name evidence="10" type="ORF">N7509_000284</name>
</gene>
<dbReference type="InterPro" id="IPR000477">
    <property type="entry name" value="RT_dom"/>
</dbReference>
<dbReference type="RefSeq" id="XP_056493513.1">
    <property type="nucleotide sequence ID" value="XM_056624931.1"/>
</dbReference>
<proteinExistence type="predicted"/>
<dbReference type="PANTHER" id="PTHR37984">
    <property type="entry name" value="PROTEIN CBG26694"/>
    <property type="match status" value="1"/>
</dbReference>
<keyword evidence="4" id="KW-0255">Endonuclease</keyword>
<dbReference type="Gene3D" id="3.30.420.10">
    <property type="entry name" value="Ribonuclease H-like superfamily/Ribonuclease H"/>
    <property type="match status" value="1"/>
</dbReference>
<feature type="compositionally biased region" description="Basic and acidic residues" evidence="8">
    <location>
        <begin position="578"/>
        <end position="592"/>
    </location>
</feature>
<evidence type="ECO:0000259" key="9">
    <source>
        <dbReference type="PROSITE" id="PS50994"/>
    </source>
</evidence>
<dbReference type="PANTHER" id="PTHR37984:SF5">
    <property type="entry name" value="PROTEIN NYNRIN-LIKE"/>
    <property type="match status" value="1"/>
</dbReference>
<reference evidence="10" key="2">
    <citation type="journal article" date="2023" name="IMA Fungus">
        <title>Comparative genomic study of the Penicillium genus elucidates a diverse pangenome and 15 lateral gene transfer events.</title>
        <authorList>
            <person name="Petersen C."/>
            <person name="Sorensen T."/>
            <person name="Nielsen M.R."/>
            <person name="Sondergaard T.E."/>
            <person name="Sorensen J.L."/>
            <person name="Fitzpatrick D.A."/>
            <person name="Frisvad J.C."/>
            <person name="Nielsen K.L."/>
        </authorList>
    </citation>
    <scope>NUCLEOTIDE SEQUENCE</scope>
    <source>
        <strain evidence="10">IBT 29677</strain>
    </source>
</reference>
<dbReference type="CDD" id="cd09274">
    <property type="entry name" value="RNase_HI_RT_Ty3"/>
    <property type="match status" value="1"/>
</dbReference>
<evidence type="ECO:0000256" key="5">
    <source>
        <dbReference type="ARBA" id="ARBA00022801"/>
    </source>
</evidence>
<feature type="compositionally biased region" description="Basic and acidic residues" evidence="8">
    <location>
        <begin position="984"/>
        <end position="996"/>
    </location>
</feature>
<reference evidence="10" key="1">
    <citation type="submission" date="2022-12" db="EMBL/GenBank/DDBJ databases">
        <authorList>
            <person name="Petersen C."/>
        </authorList>
    </citation>
    <scope>NUCLEOTIDE SEQUENCE</scope>
    <source>
        <strain evidence="10">IBT 29677</strain>
    </source>
</reference>
<accession>A0A9X0BDY2</accession>
<dbReference type="FunFam" id="3.30.70.270:FF:000020">
    <property type="entry name" value="Transposon Tf2-6 polyprotein-like Protein"/>
    <property type="match status" value="1"/>
</dbReference>
<dbReference type="Gene3D" id="3.10.10.10">
    <property type="entry name" value="HIV Type 1 Reverse Transcriptase, subunit A, domain 1"/>
    <property type="match status" value="1"/>
</dbReference>
<dbReference type="GO" id="GO:0003964">
    <property type="term" value="F:RNA-directed DNA polymerase activity"/>
    <property type="evidence" value="ECO:0007669"/>
    <property type="project" value="UniProtKB-KW"/>
</dbReference>
<dbReference type="GO" id="GO:0003723">
    <property type="term" value="F:RNA binding"/>
    <property type="evidence" value="ECO:0007669"/>
    <property type="project" value="UniProtKB-KW"/>
</dbReference>
<evidence type="ECO:0000256" key="4">
    <source>
        <dbReference type="ARBA" id="ARBA00022759"/>
    </source>
</evidence>
<dbReference type="SUPFAM" id="SSF53098">
    <property type="entry name" value="Ribonuclease H-like"/>
    <property type="match status" value="1"/>
</dbReference>
<keyword evidence="5" id="KW-0378">Hydrolase</keyword>
<keyword evidence="11" id="KW-1185">Reference proteome</keyword>
<dbReference type="InterPro" id="IPR050951">
    <property type="entry name" value="Retrovirus_Pol_polyprotein"/>
</dbReference>
<evidence type="ECO:0000256" key="8">
    <source>
        <dbReference type="SAM" id="MobiDB-lite"/>
    </source>
</evidence>
<dbReference type="InterPro" id="IPR041373">
    <property type="entry name" value="RT_RNaseH"/>
</dbReference>
<evidence type="ECO:0000256" key="3">
    <source>
        <dbReference type="ARBA" id="ARBA00022722"/>
    </source>
</evidence>
<feature type="region of interest" description="Disordered" evidence="8">
    <location>
        <begin position="952"/>
        <end position="1027"/>
    </location>
</feature>
<protein>
    <recommendedName>
        <fullName evidence="9">Integrase catalytic domain-containing protein</fullName>
    </recommendedName>
</protein>
<evidence type="ECO:0000256" key="7">
    <source>
        <dbReference type="ARBA" id="ARBA00022918"/>
    </source>
</evidence>
<keyword evidence="2" id="KW-0548">Nucleotidyltransferase</keyword>
<dbReference type="GO" id="GO:0005634">
    <property type="term" value="C:nucleus"/>
    <property type="evidence" value="ECO:0007669"/>
    <property type="project" value="UniProtKB-ARBA"/>
</dbReference>
<evidence type="ECO:0000256" key="6">
    <source>
        <dbReference type="ARBA" id="ARBA00022884"/>
    </source>
</evidence>
<feature type="domain" description="Integrase catalytic" evidence="9">
    <location>
        <begin position="640"/>
        <end position="808"/>
    </location>
</feature>
<dbReference type="Pfam" id="PF17917">
    <property type="entry name" value="RT_RNaseH"/>
    <property type="match status" value="1"/>
</dbReference>
<dbReference type="InterPro" id="IPR012337">
    <property type="entry name" value="RNaseH-like_sf"/>
</dbReference>
<keyword evidence="7" id="KW-0695">RNA-directed DNA polymerase</keyword>
<dbReference type="OrthoDB" id="5425374at2759"/>
<feature type="region of interest" description="Disordered" evidence="8">
    <location>
        <begin position="572"/>
        <end position="592"/>
    </location>
</feature>
<evidence type="ECO:0000313" key="11">
    <source>
        <dbReference type="Proteomes" id="UP001147747"/>
    </source>
</evidence>
<dbReference type="SUPFAM" id="SSF56672">
    <property type="entry name" value="DNA/RNA polymerases"/>
    <property type="match status" value="1"/>
</dbReference>
<evidence type="ECO:0000256" key="1">
    <source>
        <dbReference type="ARBA" id="ARBA00022679"/>
    </source>
</evidence>
<dbReference type="Pfam" id="PF00078">
    <property type="entry name" value="RVT_1"/>
    <property type="match status" value="1"/>
</dbReference>
<name>A0A9X0BDY2_9EURO</name>
<dbReference type="InterPro" id="IPR036397">
    <property type="entry name" value="RNaseH_sf"/>
</dbReference>
<dbReference type="AlphaFoldDB" id="A0A9X0BDY2"/>
<keyword evidence="3" id="KW-0540">Nuclease</keyword>
<sequence length="1027" mass="118282">MTDTRPLWKSRPEYPSYYRAPVNTLYKRKADKVRPVNSSESDGTIPVGHPDWQHECLKKYHTQYRAPDIRTEFDHLLKPRISVIAREREITLLVGKDLLPRERALFRELLFKREGVLAWEWEHVQRIHNEVMPPQRIKTVSHEAWQHPGFKIPHALNAIVIEMLRDRLRKGVLEPCDGPYRNPWFLVGKKQTGKYRMVNAAMMINKVTKRDANMPPIADEFAEEFAGMAMASLVDLFSGYDQIELHKDDRDLTAIQTPLGLLRQTTILQGASNSVAQFQRVISVILHSIFGTKARSFLDDVAVKGPRTTYNDEFVEEGIRRYVLEHVQNLDEALYLLELAGAVISAEKSQFMMKGIEVVGWVCDINGRRPDEAKVAKVTQWPTPRSKDELRSFVGLAVYFRILIEKFQVIMKPLYEILRKNAHFMWNEVHQVAFTEIKSRLSEFPSVLPVDYDFNPFLMIVAADASIKGWGGVLMQARNGVRNPARYESGVWSQAESKYDAGKLECRAVLMAFKKFRHWLYGVHFVLETDANTLVAQLNRTATDLPGALVTRWIAWIQLFDFDVKHVPGTGNGAADALSRRPPTEEDLHERDQEQDIDDFVDTEVLYLRASCCPVSANVEIPGDPVIDARAPNRLHEPAIVTQPLLLFDKWYIDTTRMPPEDGERVVIQARDSVSGWPEARVLHSAKTESVVQFIKEDIISRHGIPREIVIDMGPENRGGLTAFLEREQISRVKISAYHPGSNGPVERAMRTMKDALSKMTEGYPIDNVTRQIKRPWRPHFYSVLMADRFTVNATTGMSPFFFLYGKDPIIPIELQMSTWSMLPWHEVRDRKDLLAMRARQFEKRDQDIEEAILRMRRLKEANAHFFDEHHLLRNDRFAQGDLVLLHNTIRSMDYHSRTKLQFRWLGPYRIHTVKSGSYLLSELDGTVLYDLTHQPESFNGDRLKKFYSRKDLNDQEEASSLPQRNPNGRPRGQRGRGSGQGRQQHEGWIETPRERAPRRRGKAFVEKNEGSQVLIGASFSGRKLMP</sequence>
<dbReference type="PROSITE" id="PS50994">
    <property type="entry name" value="INTEGRASE"/>
    <property type="match status" value="1"/>
</dbReference>
<dbReference type="Proteomes" id="UP001147747">
    <property type="component" value="Unassembled WGS sequence"/>
</dbReference>
<dbReference type="InterPro" id="IPR001584">
    <property type="entry name" value="Integrase_cat-core"/>
</dbReference>
<dbReference type="GO" id="GO:0016787">
    <property type="term" value="F:hydrolase activity"/>
    <property type="evidence" value="ECO:0007669"/>
    <property type="project" value="UniProtKB-KW"/>
</dbReference>
<comment type="caution">
    <text evidence="10">The sequence shown here is derived from an EMBL/GenBank/DDBJ whole genome shotgun (WGS) entry which is preliminary data.</text>
</comment>
<dbReference type="InterPro" id="IPR043128">
    <property type="entry name" value="Rev_trsase/Diguanyl_cyclase"/>
</dbReference>
<evidence type="ECO:0000256" key="2">
    <source>
        <dbReference type="ARBA" id="ARBA00022695"/>
    </source>
</evidence>
<dbReference type="GeneID" id="81363911"/>